<comment type="caution">
    <text evidence="2">The sequence shown here is derived from an EMBL/GenBank/DDBJ whole genome shotgun (WGS) entry which is preliminary data.</text>
</comment>
<dbReference type="RefSeq" id="WP_190582553.1">
    <property type="nucleotide sequence ID" value="NZ_CAWPQU010000079.1"/>
</dbReference>
<gene>
    <name evidence="2" type="ORF">H6G05_24560</name>
</gene>
<dbReference type="Proteomes" id="UP000618445">
    <property type="component" value="Unassembled WGS sequence"/>
</dbReference>
<proteinExistence type="predicted"/>
<evidence type="ECO:0000313" key="2">
    <source>
        <dbReference type="EMBL" id="MBD2319994.1"/>
    </source>
</evidence>
<keyword evidence="3" id="KW-1185">Reference proteome</keyword>
<protein>
    <submittedName>
        <fullName evidence="2">Uncharacterized protein</fullName>
    </submittedName>
</protein>
<dbReference type="EMBL" id="JACJQY010000080">
    <property type="protein sequence ID" value="MBD2319994.1"/>
    <property type="molecule type" value="Genomic_DNA"/>
</dbReference>
<organism evidence="2 3">
    <name type="scientific">Phormidium tenue FACHB-1050</name>
    <dbReference type="NCBI Taxonomy" id="2692857"/>
    <lineage>
        <taxon>Bacteria</taxon>
        <taxon>Bacillati</taxon>
        <taxon>Cyanobacteriota</taxon>
        <taxon>Cyanophyceae</taxon>
        <taxon>Oscillatoriophycideae</taxon>
        <taxon>Oscillatoriales</taxon>
        <taxon>Oscillatoriaceae</taxon>
        <taxon>Phormidium</taxon>
    </lineage>
</organism>
<sequence>MTSPIDNLESLDPFFDNHPIKELPIKGSKRMKMGNAGNMYGRAKTETNGLAKNETKPENILKNDDDFELDEL</sequence>
<feature type="region of interest" description="Disordered" evidence="1">
    <location>
        <begin position="30"/>
        <end position="72"/>
    </location>
</feature>
<evidence type="ECO:0000256" key="1">
    <source>
        <dbReference type="SAM" id="MobiDB-lite"/>
    </source>
</evidence>
<name>A0ABR8CK55_9CYAN</name>
<evidence type="ECO:0000313" key="3">
    <source>
        <dbReference type="Proteomes" id="UP000618445"/>
    </source>
</evidence>
<feature type="compositionally biased region" description="Basic and acidic residues" evidence="1">
    <location>
        <begin position="53"/>
        <end position="64"/>
    </location>
</feature>
<accession>A0ABR8CK55</accession>
<reference evidence="2 3" key="1">
    <citation type="journal article" date="2020" name="ISME J.">
        <title>Comparative genomics reveals insights into cyanobacterial evolution and habitat adaptation.</title>
        <authorList>
            <person name="Chen M.Y."/>
            <person name="Teng W.K."/>
            <person name="Zhao L."/>
            <person name="Hu C.X."/>
            <person name="Zhou Y.K."/>
            <person name="Han B.P."/>
            <person name="Song L.R."/>
            <person name="Shu W.S."/>
        </authorList>
    </citation>
    <scope>NUCLEOTIDE SEQUENCE [LARGE SCALE GENOMIC DNA]</scope>
    <source>
        <strain evidence="2 3">FACHB-1050</strain>
    </source>
</reference>